<dbReference type="Proteomes" id="UP000507470">
    <property type="component" value="Unassembled WGS sequence"/>
</dbReference>
<dbReference type="AlphaFoldDB" id="A0A6J8A9P0"/>
<keyword evidence="2" id="KW-1185">Reference proteome</keyword>
<proteinExistence type="predicted"/>
<dbReference type="OrthoDB" id="422720at2759"/>
<evidence type="ECO:0000313" key="1">
    <source>
        <dbReference type="EMBL" id="CAC5364397.1"/>
    </source>
</evidence>
<sequence length="160" mass="17718">MIVSRKAHKKKDVKETSLTISANYGEKATGVSLDGTFSEVCESSSDYDGSISSDSNVETLGDDIIEELADQAKFANVEDKNIRQLRSGKVNSFAKTLVVQANLLKKIKSECSSCWRKTVPTPADKSFVAHLRHADVQFCFIRSKIDEDIDNALAKRTTRK</sequence>
<protein>
    <submittedName>
        <fullName evidence="1">Uncharacterized protein</fullName>
    </submittedName>
</protein>
<dbReference type="EMBL" id="CACVKT020000972">
    <property type="protein sequence ID" value="CAC5364397.1"/>
    <property type="molecule type" value="Genomic_DNA"/>
</dbReference>
<accession>A0A6J8A9P0</accession>
<name>A0A6J8A9P0_MYTCO</name>
<gene>
    <name evidence="1" type="ORF">MCOR_5466</name>
</gene>
<organism evidence="1 2">
    <name type="scientific">Mytilus coruscus</name>
    <name type="common">Sea mussel</name>
    <dbReference type="NCBI Taxonomy" id="42192"/>
    <lineage>
        <taxon>Eukaryota</taxon>
        <taxon>Metazoa</taxon>
        <taxon>Spiralia</taxon>
        <taxon>Lophotrochozoa</taxon>
        <taxon>Mollusca</taxon>
        <taxon>Bivalvia</taxon>
        <taxon>Autobranchia</taxon>
        <taxon>Pteriomorphia</taxon>
        <taxon>Mytilida</taxon>
        <taxon>Mytiloidea</taxon>
        <taxon>Mytilidae</taxon>
        <taxon>Mytilinae</taxon>
        <taxon>Mytilus</taxon>
    </lineage>
</organism>
<evidence type="ECO:0000313" key="2">
    <source>
        <dbReference type="Proteomes" id="UP000507470"/>
    </source>
</evidence>
<reference evidence="1 2" key="1">
    <citation type="submission" date="2020-06" db="EMBL/GenBank/DDBJ databases">
        <authorList>
            <person name="Li R."/>
            <person name="Bekaert M."/>
        </authorList>
    </citation>
    <scope>NUCLEOTIDE SEQUENCE [LARGE SCALE GENOMIC DNA]</scope>
    <source>
        <strain evidence="2">wild</strain>
    </source>
</reference>